<dbReference type="Proteomes" id="UP000026962">
    <property type="component" value="Chromosome 11"/>
</dbReference>
<accession>A0A0E0MEC6</accession>
<reference evidence="1" key="1">
    <citation type="submission" date="2015-04" db="UniProtKB">
        <authorList>
            <consortium name="EnsemblPlants"/>
        </authorList>
    </citation>
    <scope>IDENTIFICATION</scope>
</reference>
<name>A0A0E0MEC6_ORYPU</name>
<protein>
    <submittedName>
        <fullName evidence="1">Uncharacterized protein</fullName>
    </submittedName>
</protein>
<dbReference type="AlphaFoldDB" id="A0A0E0MEC6"/>
<organism evidence="1">
    <name type="scientific">Oryza punctata</name>
    <name type="common">Red rice</name>
    <dbReference type="NCBI Taxonomy" id="4537"/>
    <lineage>
        <taxon>Eukaryota</taxon>
        <taxon>Viridiplantae</taxon>
        <taxon>Streptophyta</taxon>
        <taxon>Embryophyta</taxon>
        <taxon>Tracheophyta</taxon>
        <taxon>Spermatophyta</taxon>
        <taxon>Magnoliopsida</taxon>
        <taxon>Liliopsida</taxon>
        <taxon>Poales</taxon>
        <taxon>Poaceae</taxon>
        <taxon>BOP clade</taxon>
        <taxon>Oryzoideae</taxon>
        <taxon>Oryzeae</taxon>
        <taxon>Oryzinae</taxon>
        <taxon>Oryza</taxon>
    </lineage>
</organism>
<dbReference type="HOGENOM" id="CLU_163615_1_0_1"/>
<dbReference type="EnsemblPlants" id="OPUNC11G08170.1">
    <property type="protein sequence ID" value="OPUNC11G08170.1"/>
    <property type="gene ID" value="OPUNC11G08170"/>
</dbReference>
<evidence type="ECO:0000313" key="2">
    <source>
        <dbReference type="Proteomes" id="UP000026962"/>
    </source>
</evidence>
<keyword evidence="2" id="KW-1185">Reference proteome</keyword>
<dbReference type="eggNOG" id="ENOG502R4JB">
    <property type="taxonomic scope" value="Eukaryota"/>
</dbReference>
<evidence type="ECO:0000313" key="1">
    <source>
        <dbReference type="EnsemblPlants" id="OPUNC11G08170.1"/>
    </source>
</evidence>
<proteinExistence type="predicted"/>
<sequence>MEEILNLCHIFIKMPRFPIYVVSQNSPCCNAVRKVRDRNMQFVLILLSQQSKDRQKLYSKEKILRLRDLCVPPRHAPSHRQVMA</sequence>
<reference evidence="1" key="2">
    <citation type="submission" date="2018-05" db="EMBL/GenBank/DDBJ databases">
        <title>OpunRS2 (Oryza punctata Reference Sequence Version 2).</title>
        <authorList>
            <person name="Zhang J."/>
            <person name="Kudrna D."/>
            <person name="Lee S."/>
            <person name="Talag J."/>
            <person name="Welchert J."/>
            <person name="Wing R.A."/>
        </authorList>
    </citation>
    <scope>NUCLEOTIDE SEQUENCE [LARGE SCALE GENOMIC DNA]</scope>
</reference>
<dbReference type="Gramene" id="OPUNC11G08170.1">
    <property type="protein sequence ID" value="OPUNC11G08170.1"/>
    <property type="gene ID" value="OPUNC11G08170"/>
</dbReference>